<sequence length="123" mass="13355">MFTPESTQTPTKPSFPLAAALATPPSVVELSSDDSSEVSMPMTKSPRGKRASASVTPRQRKSEAPTAAAVQKRSAKPSSKPDDPLLWPEAQMSDQSSLAAPKRRKFFKTKDTDVDELFKTSFI</sequence>
<name>A0ACB7RSV1_HYAAI</name>
<protein>
    <submittedName>
        <fullName evidence="1">Uncharacterized protein</fullName>
    </submittedName>
</protein>
<accession>A0ACB7RSV1</accession>
<dbReference type="EMBL" id="CM023488">
    <property type="protein sequence ID" value="KAH6924929.1"/>
    <property type="molecule type" value="Genomic_DNA"/>
</dbReference>
<evidence type="ECO:0000313" key="1">
    <source>
        <dbReference type="EMBL" id="KAH6924929.1"/>
    </source>
</evidence>
<gene>
    <name evidence="1" type="ORF">HPB50_026535</name>
</gene>
<dbReference type="Proteomes" id="UP000821845">
    <property type="component" value="Chromosome 8"/>
</dbReference>
<organism evidence="1 2">
    <name type="scientific">Hyalomma asiaticum</name>
    <name type="common">Tick</name>
    <dbReference type="NCBI Taxonomy" id="266040"/>
    <lineage>
        <taxon>Eukaryota</taxon>
        <taxon>Metazoa</taxon>
        <taxon>Ecdysozoa</taxon>
        <taxon>Arthropoda</taxon>
        <taxon>Chelicerata</taxon>
        <taxon>Arachnida</taxon>
        <taxon>Acari</taxon>
        <taxon>Parasitiformes</taxon>
        <taxon>Ixodida</taxon>
        <taxon>Ixodoidea</taxon>
        <taxon>Ixodidae</taxon>
        <taxon>Hyalomminae</taxon>
        <taxon>Hyalomma</taxon>
    </lineage>
</organism>
<evidence type="ECO:0000313" key="2">
    <source>
        <dbReference type="Proteomes" id="UP000821845"/>
    </source>
</evidence>
<reference evidence="1" key="1">
    <citation type="submission" date="2020-05" db="EMBL/GenBank/DDBJ databases">
        <title>Large-scale comparative analyses of tick genomes elucidate their genetic diversity and vector capacities.</title>
        <authorList>
            <person name="Jia N."/>
            <person name="Wang J."/>
            <person name="Shi W."/>
            <person name="Du L."/>
            <person name="Sun Y."/>
            <person name="Zhan W."/>
            <person name="Jiang J."/>
            <person name="Wang Q."/>
            <person name="Zhang B."/>
            <person name="Ji P."/>
            <person name="Sakyi L.B."/>
            <person name="Cui X."/>
            <person name="Yuan T."/>
            <person name="Jiang B."/>
            <person name="Yang W."/>
            <person name="Lam T.T.-Y."/>
            <person name="Chang Q."/>
            <person name="Ding S."/>
            <person name="Wang X."/>
            <person name="Zhu J."/>
            <person name="Ruan X."/>
            <person name="Zhao L."/>
            <person name="Wei J."/>
            <person name="Que T."/>
            <person name="Du C."/>
            <person name="Cheng J."/>
            <person name="Dai P."/>
            <person name="Han X."/>
            <person name="Huang E."/>
            <person name="Gao Y."/>
            <person name="Liu J."/>
            <person name="Shao H."/>
            <person name="Ye R."/>
            <person name="Li L."/>
            <person name="Wei W."/>
            <person name="Wang X."/>
            <person name="Wang C."/>
            <person name="Yang T."/>
            <person name="Huo Q."/>
            <person name="Li W."/>
            <person name="Guo W."/>
            <person name="Chen H."/>
            <person name="Zhou L."/>
            <person name="Ni X."/>
            <person name="Tian J."/>
            <person name="Zhou Y."/>
            <person name="Sheng Y."/>
            <person name="Liu T."/>
            <person name="Pan Y."/>
            <person name="Xia L."/>
            <person name="Li J."/>
            <person name="Zhao F."/>
            <person name="Cao W."/>
        </authorList>
    </citation>
    <scope>NUCLEOTIDE SEQUENCE</scope>
    <source>
        <strain evidence="1">Hyas-2018</strain>
    </source>
</reference>
<proteinExistence type="predicted"/>
<comment type="caution">
    <text evidence="1">The sequence shown here is derived from an EMBL/GenBank/DDBJ whole genome shotgun (WGS) entry which is preliminary data.</text>
</comment>
<keyword evidence="2" id="KW-1185">Reference proteome</keyword>